<dbReference type="AlphaFoldDB" id="A0A6M5YN98"/>
<organism evidence="2 3">
    <name type="scientific">Frigoriglobus tundricola</name>
    <dbReference type="NCBI Taxonomy" id="2774151"/>
    <lineage>
        <taxon>Bacteria</taxon>
        <taxon>Pseudomonadati</taxon>
        <taxon>Planctomycetota</taxon>
        <taxon>Planctomycetia</taxon>
        <taxon>Gemmatales</taxon>
        <taxon>Gemmataceae</taxon>
        <taxon>Frigoriglobus</taxon>
    </lineage>
</organism>
<dbReference type="EMBL" id="CP053452">
    <property type="protein sequence ID" value="QJW95527.1"/>
    <property type="molecule type" value="Genomic_DNA"/>
</dbReference>
<accession>A0A6M5YN98</accession>
<dbReference type="InterPro" id="IPR032675">
    <property type="entry name" value="LRR_dom_sf"/>
</dbReference>
<evidence type="ECO:0000313" key="3">
    <source>
        <dbReference type="Proteomes" id="UP000503447"/>
    </source>
</evidence>
<feature type="chain" id="PRO_5027069374" description="Leucine Rich repeats (2 copies)" evidence="1">
    <location>
        <begin position="26"/>
        <end position="181"/>
    </location>
</feature>
<keyword evidence="1" id="KW-0732">Signal</keyword>
<dbReference type="PROSITE" id="PS51257">
    <property type="entry name" value="PROKAR_LIPOPROTEIN"/>
    <property type="match status" value="1"/>
</dbReference>
<reference evidence="3" key="1">
    <citation type="submission" date="2020-05" db="EMBL/GenBank/DDBJ databases">
        <title>Frigoriglobus tundricola gen. nov., sp. nov., a psychrotolerant cellulolytic planctomycete of the family Gemmataceae with two divergent copies of 16S rRNA gene.</title>
        <authorList>
            <person name="Kulichevskaya I.S."/>
            <person name="Ivanova A.A."/>
            <person name="Naumoff D.G."/>
            <person name="Beletsky A.V."/>
            <person name="Rijpstra W.I.C."/>
            <person name="Sinninghe Damste J.S."/>
            <person name="Mardanov A.V."/>
            <person name="Ravin N.V."/>
            <person name="Dedysh S.N."/>
        </authorList>
    </citation>
    <scope>NUCLEOTIDE SEQUENCE [LARGE SCALE GENOMIC DNA]</scope>
    <source>
        <strain evidence="3">PL17</strain>
    </source>
</reference>
<evidence type="ECO:0000256" key="1">
    <source>
        <dbReference type="SAM" id="SignalP"/>
    </source>
</evidence>
<proteinExistence type="predicted"/>
<evidence type="ECO:0008006" key="4">
    <source>
        <dbReference type="Google" id="ProtNLM"/>
    </source>
</evidence>
<dbReference type="KEGG" id="ftj:FTUN_3076"/>
<feature type="signal peptide" evidence="1">
    <location>
        <begin position="1"/>
        <end position="25"/>
    </location>
</feature>
<dbReference type="SUPFAM" id="SSF52047">
    <property type="entry name" value="RNI-like"/>
    <property type="match status" value="1"/>
</dbReference>
<dbReference type="Proteomes" id="UP000503447">
    <property type="component" value="Chromosome"/>
</dbReference>
<gene>
    <name evidence="2" type="ORF">FTUN_3076</name>
</gene>
<dbReference type="RefSeq" id="WP_171471293.1">
    <property type="nucleotide sequence ID" value="NZ_CP053452.2"/>
</dbReference>
<name>A0A6M5YN98_9BACT</name>
<protein>
    <recommendedName>
        <fullName evidence="4">Leucine Rich repeats (2 copies)</fullName>
    </recommendedName>
</protein>
<keyword evidence="3" id="KW-1185">Reference proteome</keyword>
<evidence type="ECO:0000313" key="2">
    <source>
        <dbReference type="EMBL" id="QJW95527.1"/>
    </source>
</evidence>
<sequence length="181" mass="19247">MPGWFCRPTRRAVVFGIALALTVGACSKPYDGVSDADRELQAKQAALDAAAQQGFKMTEKTYPLGKAWVVDMKGATVTDDTLRKLKGAGHVAELDLSRSTVTDAHLALIRELGIGTTLFRLDLSHTGVTDAGLGHLEGLPFLVNINASGTAITAAGVDHYKSARANNPQVNAQFRNATITR</sequence>
<dbReference type="Gene3D" id="3.80.10.10">
    <property type="entry name" value="Ribonuclease Inhibitor"/>
    <property type="match status" value="1"/>
</dbReference>